<feature type="domain" description="DUF2169" evidence="1">
    <location>
        <begin position="22"/>
        <end position="365"/>
    </location>
</feature>
<accession>A0A0D8L5Y1</accession>
<evidence type="ECO:0000313" key="2">
    <source>
        <dbReference type="EMBL" id="KJF77310.1"/>
    </source>
</evidence>
<proteinExistence type="predicted"/>
<dbReference type="InterPro" id="IPR018683">
    <property type="entry name" value="DUF2169"/>
</dbReference>
<name>A0A0D8L5Y1_MORMO</name>
<reference evidence="2 3" key="1">
    <citation type="submission" date="2015-02" db="EMBL/GenBank/DDBJ databases">
        <title>Whole genome shotgun sequencing of cultured foodborne pathogen.</title>
        <authorList>
            <person name="Timme R."/>
            <person name="Allard M.W."/>
            <person name="Strain E."/>
            <person name="Evans P.S."/>
            <person name="Brown E."/>
        </authorList>
    </citation>
    <scope>NUCLEOTIDE SEQUENCE [LARGE SCALE GENOMIC DNA]</scope>
    <source>
        <strain evidence="2 3">GCSL-TSO-24</strain>
    </source>
</reference>
<gene>
    <name evidence="2" type="ORF">UA45_13480</name>
</gene>
<dbReference type="AlphaFoldDB" id="A0A0D8L5Y1"/>
<sequence length="404" mass="46239">MEFRNLTPFSVMNYKMLDTDDKEHHVIAMKVKYSLVHFSDDIYQAKIETNESLCIQDQYLSAPLCSGVRSESDLSPFKPYCDVIIIGSAIAPDSKPVTQFPVSLTVTENNIRLIDKTINIFGKRCLKKINGRWELQSPDLFTTLPLGYEYAFGGECKIYADEHYNKIDEHYLLSENNRRFHPENPLPPIAHDYHPFNPAGKGYIQNWYIKAKDIDYIEIHRIEDIKYPFDINEYINVITADKNLNAPCFMPAGFGVITRSWQPRLSKAGTYDDTWINNRHPYLPKDFDFNYWNSAPADQQISYPGNDITIRVTNMTHSGSLQVTLPGHRAFLLARLENGPILPVALNLDTIILDTDTLSLLLTFRQKLSTDLPLRVLEARFETNLNAPLFSVSLPDKNTGDKHG</sequence>
<dbReference type="PATRIC" id="fig|582.24.peg.4273"/>
<dbReference type="Pfam" id="PF09937">
    <property type="entry name" value="DUF2169"/>
    <property type="match status" value="1"/>
</dbReference>
<evidence type="ECO:0000259" key="1">
    <source>
        <dbReference type="Pfam" id="PF09937"/>
    </source>
</evidence>
<dbReference type="Proteomes" id="UP000032582">
    <property type="component" value="Unassembled WGS sequence"/>
</dbReference>
<protein>
    <recommendedName>
        <fullName evidence="1">DUF2169 domain-containing protein</fullName>
    </recommendedName>
</protein>
<evidence type="ECO:0000313" key="3">
    <source>
        <dbReference type="Proteomes" id="UP000032582"/>
    </source>
</evidence>
<comment type="caution">
    <text evidence="2">The sequence shown here is derived from an EMBL/GenBank/DDBJ whole genome shotgun (WGS) entry which is preliminary data.</text>
</comment>
<organism evidence="2 3">
    <name type="scientific">Morganella morganii</name>
    <name type="common">Proteus morganii</name>
    <dbReference type="NCBI Taxonomy" id="582"/>
    <lineage>
        <taxon>Bacteria</taxon>
        <taxon>Pseudomonadati</taxon>
        <taxon>Pseudomonadota</taxon>
        <taxon>Gammaproteobacteria</taxon>
        <taxon>Enterobacterales</taxon>
        <taxon>Morganellaceae</taxon>
        <taxon>Morganella</taxon>
    </lineage>
</organism>
<dbReference type="EMBL" id="JZSH01000163">
    <property type="protein sequence ID" value="KJF77310.1"/>
    <property type="molecule type" value="Genomic_DNA"/>
</dbReference>